<dbReference type="RefSeq" id="WP_277859603.1">
    <property type="nucleotide sequence ID" value="NZ_JARRAG010000001.1"/>
</dbReference>
<evidence type="ECO:0000313" key="2">
    <source>
        <dbReference type="Proteomes" id="UP001216907"/>
    </source>
</evidence>
<sequence length="179" mass="19092">MILGALRPLGRLRPLGWLDAYGPSPPGPSTYDAGSLVDALQLWWADQDALHGLVAAYDPGGDAEPYAALWHVEAPEGQDLPYVVVFTAAEAEEQRTTAWACLTTVLQFNFHAHTPDAAAAVRKAFRAAVKGAPLAVDGLTVRHVLPSGQSLQVGEGFAPGGRDSWVATLEVEIPHEVDY</sequence>
<organism evidence="1 2">
    <name type="scientific">Paludisphaera mucosa</name>
    <dbReference type="NCBI Taxonomy" id="3030827"/>
    <lineage>
        <taxon>Bacteria</taxon>
        <taxon>Pseudomonadati</taxon>
        <taxon>Planctomycetota</taxon>
        <taxon>Planctomycetia</taxon>
        <taxon>Isosphaerales</taxon>
        <taxon>Isosphaeraceae</taxon>
        <taxon>Paludisphaera</taxon>
    </lineage>
</organism>
<protein>
    <recommendedName>
        <fullName evidence="3">DUF3168 domain-containing protein</fullName>
    </recommendedName>
</protein>
<reference evidence="1 2" key="1">
    <citation type="submission" date="2023-03" db="EMBL/GenBank/DDBJ databases">
        <title>Paludisphaera mucosa sp. nov. a novel planctomycete from northern fen.</title>
        <authorList>
            <person name="Ivanova A."/>
        </authorList>
    </citation>
    <scope>NUCLEOTIDE SEQUENCE [LARGE SCALE GENOMIC DNA]</scope>
    <source>
        <strain evidence="1 2">Pla2</strain>
    </source>
</reference>
<name>A0ABT6F6R9_9BACT</name>
<comment type="caution">
    <text evidence="1">The sequence shown here is derived from an EMBL/GenBank/DDBJ whole genome shotgun (WGS) entry which is preliminary data.</text>
</comment>
<proteinExistence type="predicted"/>
<gene>
    <name evidence="1" type="ORF">PZE19_05685</name>
</gene>
<dbReference type="Proteomes" id="UP001216907">
    <property type="component" value="Unassembled WGS sequence"/>
</dbReference>
<keyword evidence="2" id="KW-1185">Reference proteome</keyword>
<accession>A0ABT6F6R9</accession>
<evidence type="ECO:0008006" key="3">
    <source>
        <dbReference type="Google" id="ProtNLM"/>
    </source>
</evidence>
<dbReference type="EMBL" id="JARRAG010000001">
    <property type="protein sequence ID" value="MDG3003249.1"/>
    <property type="molecule type" value="Genomic_DNA"/>
</dbReference>
<evidence type="ECO:0000313" key="1">
    <source>
        <dbReference type="EMBL" id="MDG3003249.1"/>
    </source>
</evidence>